<protein>
    <submittedName>
        <fullName evidence="2">Uncharacterized protein</fullName>
    </submittedName>
</protein>
<reference evidence="2 3" key="1">
    <citation type="journal article" date="2019" name="Commun. Biol.">
        <title>The bagworm genome reveals a unique fibroin gene that provides high tensile strength.</title>
        <authorList>
            <person name="Kono N."/>
            <person name="Nakamura H."/>
            <person name="Ohtoshi R."/>
            <person name="Tomita M."/>
            <person name="Numata K."/>
            <person name="Arakawa K."/>
        </authorList>
    </citation>
    <scope>NUCLEOTIDE SEQUENCE [LARGE SCALE GENOMIC DNA]</scope>
</reference>
<evidence type="ECO:0000313" key="2">
    <source>
        <dbReference type="EMBL" id="GBP18603.1"/>
    </source>
</evidence>
<organism evidence="2 3">
    <name type="scientific">Eumeta variegata</name>
    <name type="common">Bagworm moth</name>
    <name type="synonym">Eumeta japonica</name>
    <dbReference type="NCBI Taxonomy" id="151549"/>
    <lineage>
        <taxon>Eukaryota</taxon>
        <taxon>Metazoa</taxon>
        <taxon>Ecdysozoa</taxon>
        <taxon>Arthropoda</taxon>
        <taxon>Hexapoda</taxon>
        <taxon>Insecta</taxon>
        <taxon>Pterygota</taxon>
        <taxon>Neoptera</taxon>
        <taxon>Endopterygota</taxon>
        <taxon>Lepidoptera</taxon>
        <taxon>Glossata</taxon>
        <taxon>Ditrysia</taxon>
        <taxon>Tineoidea</taxon>
        <taxon>Psychidae</taxon>
        <taxon>Oiketicinae</taxon>
        <taxon>Eumeta</taxon>
    </lineage>
</organism>
<sequence>MRHRAITFLSRVIQRRRRAAVGQRRECELVSGRRAVSGRPICRFEAKAGTKRTTALRARGQESADEVSKTSLRHELAG</sequence>
<dbReference type="EMBL" id="BGZK01000099">
    <property type="protein sequence ID" value="GBP18603.1"/>
    <property type="molecule type" value="Genomic_DNA"/>
</dbReference>
<comment type="caution">
    <text evidence="2">The sequence shown here is derived from an EMBL/GenBank/DDBJ whole genome shotgun (WGS) entry which is preliminary data.</text>
</comment>
<evidence type="ECO:0000313" key="3">
    <source>
        <dbReference type="Proteomes" id="UP000299102"/>
    </source>
</evidence>
<gene>
    <name evidence="2" type="ORF">EVAR_14373_1</name>
</gene>
<feature type="region of interest" description="Disordered" evidence="1">
    <location>
        <begin position="53"/>
        <end position="78"/>
    </location>
</feature>
<dbReference type="AlphaFoldDB" id="A0A4C1TX17"/>
<dbReference type="Proteomes" id="UP000299102">
    <property type="component" value="Unassembled WGS sequence"/>
</dbReference>
<feature type="compositionally biased region" description="Basic and acidic residues" evidence="1">
    <location>
        <begin position="59"/>
        <end position="78"/>
    </location>
</feature>
<proteinExistence type="predicted"/>
<accession>A0A4C1TX17</accession>
<keyword evidence="3" id="KW-1185">Reference proteome</keyword>
<name>A0A4C1TX17_EUMVA</name>
<evidence type="ECO:0000256" key="1">
    <source>
        <dbReference type="SAM" id="MobiDB-lite"/>
    </source>
</evidence>